<dbReference type="AlphaFoldDB" id="A0A4Y8KRC5"/>
<gene>
    <name evidence="2" type="ORF">E3T53_04535</name>
</gene>
<dbReference type="EMBL" id="SOHQ01000013">
    <property type="protein sequence ID" value="TFD80916.1"/>
    <property type="molecule type" value="Genomic_DNA"/>
</dbReference>
<sequence length="156" mass="16116">MCPRRAVVAGPLADSESGSAALEFITAGLILLVPLIYLVVAMSVLQGGSLAVEGAARQAARVFVDSPDEGTANTRAIRAVQFALVDYGLDPRAADVAIDCTAPTGGCLARQSAVTVTVRIRVTLPLVPDVLSLPSTASIPLEATATQIVSRFWGAR</sequence>
<proteinExistence type="predicted"/>
<keyword evidence="1" id="KW-0812">Transmembrane</keyword>
<evidence type="ECO:0000256" key="1">
    <source>
        <dbReference type="SAM" id="Phobius"/>
    </source>
</evidence>
<keyword evidence="1" id="KW-1133">Transmembrane helix</keyword>
<evidence type="ECO:0008006" key="4">
    <source>
        <dbReference type="Google" id="ProtNLM"/>
    </source>
</evidence>
<name>A0A4Y8KRC5_9MICO</name>
<reference evidence="2 3" key="1">
    <citation type="submission" date="2019-03" db="EMBL/GenBank/DDBJ databases">
        <title>Genomics of glacier-inhabiting Cryobacterium strains.</title>
        <authorList>
            <person name="Liu Q."/>
            <person name="Xin Y.-H."/>
        </authorList>
    </citation>
    <scope>NUCLEOTIDE SEQUENCE [LARGE SCALE GENOMIC DNA]</scope>
    <source>
        <strain evidence="2 3">CGMCC 1.4292</strain>
    </source>
</reference>
<accession>A0A4Y8KRC5</accession>
<evidence type="ECO:0000313" key="3">
    <source>
        <dbReference type="Proteomes" id="UP000298218"/>
    </source>
</evidence>
<protein>
    <recommendedName>
        <fullName evidence="4">TadE family protein</fullName>
    </recommendedName>
</protein>
<organism evidence="2 3">
    <name type="scientific">Cryobacterium psychrophilum</name>
    <dbReference type="NCBI Taxonomy" id="41988"/>
    <lineage>
        <taxon>Bacteria</taxon>
        <taxon>Bacillati</taxon>
        <taxon>Actinomycetota</taxon>
        <taxon>Actinomycetes</taxon>
        <taxon>Micrococcales</taxon>
        <taxon>Microbacteriaceae</taxon>
        <taxon>Cryobacterium</taxon>
    </lineage>
</organism>
<evidence type="ECO:0000313" key="2">
    <source>
        <dbReference type="EMBL" id="TFD80916.1"/>
    </source>
</evidence>
<dbReference type="Proteomes" id="UP000298218">
    <property type="component" value="Unassembled WGS sequence"/>
</dbReference>
<keyword evidence="3" id="KW-1185">Reference proteome</keyword>
<dbReference type="OrthoDB" id="5118919at2"/>
<keyword evidence="1" id="KW-0472">Membrane</keyword>
<comment type="caution">
    <text evidence="2">The sequence shown here is derived from an EMBL/GenBank/DDBJ whole genome shotgun (WGS) entry which is preliminary data.</text>
</comment>
<feature type="transmembrane region" description="Helical" evidence="1">
    <location>
        <begin position="20"/>
        <end position="40"/>
    </location>
</feature>